<dbReference type="Proteomes" id="UP000275846">
    <property type="component" value="Unassembled WGS sequence"/>
</dbReference>
<dbReference type="EMBL" id="UYSU01036042">
    <property type="protein sequence ID" value="VDL97094.1"/>
    <property type="molecule type" value="Genomic_DNA"/>
</dbReference>
<name>A0A183T2L1_SCHSO</name>
<gene>
    <name evidence="1" type="ORF">SSLN_LOCUS10709</name>
</gene>
<evidence type="ECO:0000313" key="1">
    <source>
        <dbReference type="EMBL" id="VDL97094.1"/>
    </source>
</evidence>
<sequence>MQKFGCPDQFTQMVRQLHDGVIARVMDNEAVLEAFTVTNGVKQGCILGPTLFSLTMSATLMDAFRDERRGIRIAYRMDG</sequence>
<accession>A0A183T2L1</accession>
<organism evidence="3">
    <name type="scientific">Schistocephalus solidus</name>
    <name type="common">Tapeworm</name>
    <dbReference type="NCBI Taxonomy" id="70667"/>
    <lineage>
        <taxon>Eukaryota</taxon>
        <taxon>Metazoa</taxon>
        <taxon>Spiralia</taxon>
        <taxon>Lophotrochozoa</taxon>
        <taxon>Platyhelminthes</taxon>
        <taxon>Cestoda</taxon>
        <taxon>Eucestoda</taxon>
        <taxon>Diphyllobothriidea</taxon>
        <taxon>Diphyllobothriidae</taxon>
        <taxon>Schistocephalus</taxon>
    </lineage>
</organism>
<reference evidence="3" key="1">
    <citation type="submission" date="2016-06" db="UniProtKB">
        <authorList>
            <consortium name="WormBaseParasite"/>
        </authorList>
    </citation>
    <scope>IDENTIFICATION</scope>
</reference>
<dbReference type="OrthoDB" id="10014409at2759"/>
<evidence type="ECO:0000313" key="3">
    <source>
        <dbReference type="WBParaSite" id="SSLN_0001112701-mRNA-1"/>
    </source>
</evidence>
<reference evidence="1 2" key="2">
    <citation type="submission" date="2018-11" db="EMBL/GenBank/DDBJ databases">
        <authorList>
            <consortium name="Pathogen Informatics"/>
        </authorList>
    </citation>
    <scope>NUCLEOTIDE SEQUENCE [LARGE SCALE GENOMIC DNA]</scope>
    <source>
        <strain evidence="1 2">NST_G2</strain>
    </source>
</reference>
<evidence type="ECO:0000313" key="2">
    <source>
        <dbReference type="Proteomes" id="UP000275846"/>
    </source>
</evidence>
<dbReference type="AlphaFoldDB" id="A0A183T2L1"/>
<dbReference type="WBParaSite" id="SSLN_0001112701-mRNA-1">
    <property type="protein sequence ID" value="SSLN_0001112701-mRNA-1"/>
    <property type="gene ID" value="SSLN_0001112701"/>
</dbReference>
<protein>
    <submittedName>
        <fullName evidence="3">Reverse transcriptase domain-containing protein</fullName>
    </submittedName>
</protein>
<keyword evidence="2" id="KW-1185">Reference proteome</keyword>
<proteinExistence type="predicted"/>